<protein>
    <submittedName>
        <fullName evidence="1">Uncharacterized protein</fullName>
    </submittedName>
</protein>
<geneLocation type="plasmid" evidence="1 2">
    <name>pBRH02</name>
</geneLocation>
<organism evidence="1 2">
    <name type="scientific">Mycetohabitans rhizoxinica (strain DSM 19002 / CIP 109453 / HKI 454)</name>
    <name type="common">Paraburkholderia rhizoxinica</name>
    <dbReference type="NCBI Taxonomy" id="882378"/>
    <lineage>
        <taxon>Bacteria</taxon>
        <taxon>Pseudomonadati</taxon>
        <taxon>Pseudomonadota</taxon>
        <taxon>Betaproteobacteria</taxon>
        <taxon>Burkholderiales</taxon>
        <taxon>Burkholderiaceae</taxon>
        <taxon>Mycetohabitans</taxon>
    </lineage>
</organism>
<dbReference type="Proteomes" id="UP000007437">
    <property type="component" value="Plasmid pBRH02"/>
</dbReference>
<proteinExistence type="predicted"/>
<dbReference type="KEGG" id="brh:RBRH_00692"/>
<keyword evidence="1" id="KW-0614">Plasmid</keyword>
<sequence length="83" mass="9393">MTQIFVTELGPLPQVFCYLATSGGATDDEAAQHENTMGLIKAVGERYRGSKRNEKRQILEGFIELTGYHRKQAIRVLCREPPR</sequence>
<evidence type="ECO:0000313" key="1">
    <source>
        <dbReference type="EMBL" id="CBW77267.1"/>
    </source>
</evidence>
<dbReference type="EMBL" id="FR687361">
    <property type="protein sequence ID" value="CBW77267.1"/>
    <property type="molecule type" value="Genomic_DNA"/>
</dbReference>
<accession>E5AVW5</accession>
<evidence type="ECO:0000313" key="2">
    <source>
        <dbReference type="Proteomes" id="UP000007437"/>
    </source>
</evidence>
<reference key="1">
    <citation type="submission" date="2010-09" db="EMBL/GenBank/DDBJ databases">
        <title>Complete genome sequence of Burkholderia rhizoxinica, the endosymbiont of the phytopathogenic fungus Rhizopus microsporus.</title>
        <authorList>
            <person name="Lackner G."/>
            <person name="Moebius N."/>
            <person name="Partida-Martinez L.P."/>
            <person name="Hertweck C."/>
        </authorList>
    </citation>
    <scope>NUCLEOTIDE SEQUENCE</scope>
    <source>
        <strain>HKI 454</strain>
    </source>
</reference>
<dbReference type="AlphaFoldDB" id="E5AVW5"/>
<dbReference type="RefSeq" id="WP_013436673.1">
    <property type="nucleotide sequence ID" value="NC_014723.1"/>
</dbReference>
<dbReference type="HOGENOM" id="CLU_2536194_0_0_4"/>
<name>E5AVW5_MYCRK</name>
<gene>
    <name evidence="1" type="ordered locus">RBRH_00692</name>
</gene>
<reference evidence="1 2" key="2">
    <citation type="journal article" date="2011" name="J. Bacteriol.">
        <title>Complete genome sequence of Burkholderia rhizoxinica, an endosymbiont of Rhizopus microsporus.</title>
        <authorList>
            <person name="Lackner G."/>
            <person name="Moebius N."/>
            <person name="Partida-Martinez L."/>
            <person name="Hertweck C."/>
        </authorList>
    </citation>
    <scope>NUCLEOTIDE SEQUENCE [LARGE SCALE GENOMIC DNA]</scope>
    <source>
        <strain evidence="2">DSM 19002 / CIP 109453 / HKI 454</strain>
        <plasmid evidence="1 2">pBRH02</plasmid>
    </source>
</reference>